<dbReference type="EMBL" id="BAABWN010000006">
    <property type="protein sequence ID" value="GAA6168243.1"/>
    <property type="molecule type" value="Genomic_DNA"/>
</dbReference>
<organism evidence="2 3">
    <name type="scientific">Sessilibacter corallicola</name>
    <dbReference type="NCBI Taxonomy" id="2904075"/>
    <lineage>
        <taxon>Bacteria</taxon>
        <taxon>Pseudomonadati</taxon>
        <taxon>Pseudomonadota</taxon>
        <taxon>Gammaproteobacteria</taxon>
        <taxon>Cellvibrionales</taxon>
        <taxon>Cellvibrionaceae</taxon>
        <taxon>Sessilibacter</taxon>
    </lineage>
</organism>
<name>A0ABQ0A9B6_9GAMM</name>
<keyword evidence="1" id="KW-0472">Membrane</keyword>
<evidence type="ECO:0000256" key="1">
    <source>
        <dbReference type="SAM" id="Phobius"/>
    </source>
</evidence>
<comment type="caution">
    <text evidence="2">The sequence shown here is derived from an EMBL/GenBank/DDBJ whole genome shotgun (WGS) entry which is preliminary data.</text>
</comment>
<dbReference type="Proteomes" id="UP001465153">
    <property type="component" value="Unassembled WGS sequence"/>
</dbReference>
<accession>A0ABQ0A9B6</accession>
<gene>
    <name evidence="2" type="ORF">NBRC116591_20540</name>
</gene>
<keyword evidence="3" id="KW-1185">Reference proteome</keyword>
<keyword evidence="1" id="KW-1133">Transmembrane helix</keyword>
<feature type="transmembrane region" description="Helical" evidence="1">
    <location>
        <begin position="6"/>
        <end position="23"/>
    </location>
</feature>
<protein>
    <submittedName>
        <fullName evidence="2">Uncharacterized protein</fullName>
    </submittedName>
</protein>
<evidence type="ECO:0000313" key="3">
    <source>
        <dbReference type="Proteomes" id="UP001465153"/>
    </source>
</evidence>
<evidence type="ECO:0000313" key="2">
    <source>
        <dbReference type="EMBL" id="GAA6168243.1"/>
    </source>
</evidence>
<proteinExistence type="predicted"/>
<reference evidence="2 3" key="1">
    <citation type="submission" date="2024-04" db="EMBL/GenBank/DDBJ databases">
        <title>Draft genome sequence of Sessilibacter corallicola NBRC 116591.</title>
        <authorList>
            <person name="Miyakawa T."/>
            <person name="Kusuya Y."/>
            <person name="Miura T."/>
        </authorList>
    </citation>
    <scope>NUCLEOTIDE SEQUENCE [LARGE SCALE GENOMIC DNA]</scope>
    <source>
        <strain evidence="2 3">KU-00831-HH</strain>
    </source>
</reference>
<sequence length="202" mass="22938">MVKGLIGEVAACIIALFYSIFGLRKTNEEPDNIEGLKEEIKLLHKSIEKLNKPYPEKNNNTDKPINLKSEKSDFESAIESFNIPPPFPIDEYNLKPAPKEIDDDISSVKPFDEKHRMESYEGMKVQWAVRFSSISEHGDLYHISADTGVLIFKIKFKLNKKLGGRFRHLEKGTVFWVCGAIKSVDNLGIDLDDVSVFFGDET</sequence>
<keyword evidence="1" id="KW-0812">Transmembrane</keyword>